<name>A0A1B9IUZ7_9TREE</name>
<evidence type="ECO:0000259" key="1">
    <source>
        <dbReference type="Pfam" id="PF13472"/>
    </source>
</evidence>
<keyword evidence="3" id="KW-1185">Reference proteome</keyword>
<evidence type="ECO:0000313" key="2">
    <source>
        <dbReference type="EMBL" id="OCF59335.1"/>
    </source>
</evidence>
<accession>A0A1B9IUZ7</accession>
<protein>
    <recommendedName>
        <fullName evidence="1">SGNH hydrolase-type esterase domain-containing protein</fullName>
    </recommendedName>
</protein>
<dbReference type="Gene3D" id="3.40.50.1110">
    <property type="entry name" value="SGNH hydrolase"/>
    <property type="match status" value="1"/>
</dbReference>
<dbReference type="InterPro" id="IPR036514">
    <property type="entry name" value="SGNH_hydro_sf"/>
</dbReference>
<sequence>MARPIQDAILLMGDSITSRQDVPLSLNALLSESYRRTFDILNRGLGAYNTRFYLPLLDQFLLRNTDSPSNSVIRPQQIRLVTIWFGANDAVLPSFLQHVPLYEYTTNLDNLLEKFTSGDSPYTVASQDGPLNIVLITPPPIYPDMMGDADFAGQRELENTRKYAEAVLDLGKRWKAKESDGGIWRIATVDMFDGILELAGGKGEELIPYFTDGLHLSTLGYGVLWTKLSQILENDFKGRAISPSEIEFTVPDWSILDHSDPHSAVDKMKGPYKRA</sequence>
<dbReference type="InterPro" id="IPR045136">
    <property type="entry name" value="Iah1-like"/>
</dbReference>
<dbReference type="STRING" id="1331196.A0A1B9IUZ7"/>
<proteinExistence type="predicted"/>
<reference evidence="3" key="2">
    <citation type="submission" date="2013-12" db="EMBL/GenBank/DDBJ databases">
        <title>Evolution of pathogenesis and genome organization in the Tremellales.</title>
        <authorList>
            <person name="Cuomo C."/>
            <person name="Litvintseva A."/>
            <person name="Heitman J."/>
            <person name="Chen Y."/>
            <person name="Sun S."/>
            <person name="Springer D."/>
            <person name="Dromer F."/>
            <person name="Young S."/>
            <person name="Zeng Q."/>
            <person name="Chapman S."/>
            <person name="Gujja S."/>
            <person name="Saif S."/>
            <person name="Birren B."/>
        </authorList>
    </citation>
    <scope>NUCLEOTIDE SEQUENCE [LARGE SCALE GENOMIC DNA]</scope>
    <source>
        <strain evidence="3">CBS 10435</strain>
    </source>
</reference>
<evidence type="ECO:0000313" key="3">
    <source>
        <dbReference type="Proteomes" id="UP000092583"/>
    </source>
</evidence>
<dbReference type="AlphaFoldDB" id="A0A1B9IUZ7"/>
<dbReference type="InterPro" id="IPR013830">
    <property type="entry name" value="SGNH_hydro"/>
</dbReference>
<dbReference type="Pfam" id="PF13472">
    <property type="entry name" value="Lipase_GDSL_2"/>
    <property type="match status" value="1"/>
</dbReference>
<dbReference type="PANTHER" id="PTHR14209">
    <property type="entry name" value="ISOAMYL ACETATE-HYDROLYZING ESTERASE 1"/>
    <property type="match status" value="1"/>
</dbReference>
<dbReference type="EMBL" id="KI669461">
    <property type="protein sequence ID" value="OCF59335.1"/>
    <property type="molecule type" value="Genomic_DNA"/>
</dbReference>
<gene>
    <name evidence="2" type="ORF">L486_03839</name>
</gene>
<dbReference type="OrthoDB" id="671439at2759"/>
<reference evidence="2 3" key="1">
    <citation type="submission" date="2013-07" db="EMBL/GenBank/DDBJ databases">
        <title>The Genome Sequence of Kwoniella mangroviensis CBS10435.</title>
        <authorList>
            <consortium name="The Broad Institute Genome Sequencing Platform"/>
            <person name="Cuomo C."/>
            <person name="Litvintseva A."/>
            <person name="Chen Y."/>
            <person name="Heitman J."/>
            <person name="Sun S."/>
            <person name="Springer D."/>
            <person name="Dromer F."/>
            <person name="Young S.K."/>
            <person name="Zeng Q."/>
            <person name="Gargeya S."/>
            <person name="Fitzgerald M."/>
            <person name="Abouelleil A."/>
            <person name="Alvarado L."/>
            <person name="Berlin A.M."/>
            <person name="Chapman S.B."/>
            <person name="Dewar J."/>
            <person name="Goldberg J."/>
            <person name="Griggs A."/>
            <person name="Gujja S."/>
            <person name="Hansen M."/>
            <person name="Howarth C."/>
            <person name="Imamovic A."/>
            <person name="Larimer J."/>
            <person name="McCowan C."/>
            <person name="Murphy C."/>
            <person name="Pearson M."/>
            <person name="Priest M."/>
            <person name="Roberts A."/>
            <person name="Saif S."/>
            <person name="Shea T."/>
            <person name="Sykes S."/>
            <person name="Wortman J."/>
            <person name="Nusbaum C."/>
            <person name="Birren B."/>
        </authorList>
    </citation>
    <scope>NUCLEOTIDE SEQUENCE [LARGE SCALE GENOMIC DNA]</scope>
    <source>
        <strain evidence="2 3">CBS 10435</strain>
    </source>
</reference>
<dbReference type="PANTHER" id="PTHR14209:SF19">
    <property type="entry name" value="ISOAMYL ACETATE-HYDROLYZING ESTERASE 1 HOMOLOG"/>
    <property type="match status" value="1"/>
</dbReference>
<dbReference type="Proteomes" id="UP000092583">
    <property type="component" value="Unassembled WGS sequence"/>
</dbReference>
<feature type="domain" description="SGNH hydrolase-type esterase" evidence="1">
    <location>
        <begin position="12"/>
        <end position="221"/>
    </location>
</feature>
<dbReference type="SUPFAM" id="SSF52266">
    <property type="entry name" value="SGNH hydrolase"/>
    <property type="match status" value="1"/>
</dbReference>
<organism evidence="2 3">
    <name type="scientific">Kwoniella mangroviensis CBS 10435</name>
    <dbReference type="NCBI Taxonomy" id="1331196"/>
    <lineage>
        <taxon>Eukaryota</taxon>
        <taxon>Fungi</taxon>
        <taxon>Dikarya</taxon>
        <taxon>Basidiomycota</taxon>
        <taxon>Agaricomycotina</taxon>
        <taxon>Tremellomycetes</taxon>
        <taxon>Tremellales</taxon>
        <taxon>Cryptococcaceae</taxon>
        <taxon>Kwoniella</taxon>
    </lineage>
</organism>